<organism evidence="3 4">
    <name type="scientific">Bradyrhizobium ontarionense</name>
    <dbReference type="NCBI Taxonomy" id="2898149"/>
    <lineage>
        <taxon>Bacteria</taxon>
        <taxon>Pseudomonadati</taxon>
        <taxon>Pseudomonadota</taxon>
        <taxon>Alphaproteobacteria</taxon>
        <taxon>Hyphomicrobiales</taxon>
        <taxon>Nitrobacteraceae</taxon>
        <taxon>Bradyrhizobium</taxon>
    </lineage>
</organism>
<accession>A0ABY3RK24</accession>
<name>A0ABY3RK24_9BRAD</name>
<feature type="chain" id="PRO_5046367791" evidence="2">
    <location>
        <begin position="25"/>
        <end position="456"/>
    </location>
</feature>
<evidence type="ECO:0000256" key="1">
    <source>
        <dbReference type="SAM" id="MobiDB-lite"/>
    </source>
</evidence>
<feature type="region of interest" description="Disordered" evidence="1">
    <location>
        <begin position="24"/>
        <end position="91"/>
    </location>
</feature>
<dbReference type="EMBL" id="CP088156">
    <property type="protein sequence ID" value="UFZ07805.1"/>
    <property type="molecule type" value="Genomic_DNA"/>
</dbReference>
<protein>
    <submittedName>
        <fullName evidence="3">Esterase family protein</fullName>
    </submittedName>
</protein>
<dbReference type="InterPro" id="IPR000801">
    <property type="entry name" value="Esterase-like"/>
</dbReference>
<dbReference type="InterPro" id="IPR050583">
    <property type="entry name" value="Mycobacterial_A85_antigen"/>
</dbReference>
<feature type="signal peptide" evidence="2">
    <location>
        <begin position="1"/>
        <end position="24"/>
    </location>
</feature>
<dbReference type="Pfam" id="PF00756">
    <property type="entry name" value="Esterase"/>
    <property type="match status" value="1"/>
</dbReference>
<proteinExistence type="predicted"/>
<evidence type="ECO:0000313" key="4">
    <source>
        <dbReference type="Proteomes" id="UP001431010"/>
    </source>
</evidence>
<feature type="compositionally biased region" description="Low complexity" evidence="1">
    <location>
        <begin position="24"/>
        <end position="45"/>
    </location>
</feature>
<dbReference type="Proteomes" id="UP001431010">
    <property type="component" value="Chromosome"/>
</dbReference>
<dbReference type="PANTHER" id="PTHR48098">
    <property type="entry name" value="ENTEROCHELIN ESTERASE-RELATED"/>
    <property type="match status" value="1"/>
</dbReference>
<reference evidence="3" key="1">
    <citation type="journal article" date="2024" name="Antonie Van Leeuwenhoek">
        <title>Bradyrhizobium ontarionense sp. nov., a novel bacterial symbiont isolated from Aeschynomene indica (Indian jointvetch), harbours photosynthesis, nitrogen fixation and nitrous oxide (N2O) reductase genes.</title>
        <authorList>
            <person name="Bromfield E.S.P."/>
            <person name="Cloutier S."/>
        </authorList>
    </citation>
    <scope>NUCLEOTIDE SEQUENCE</scope>
    <source>
        <strain evidence="3">A19</strain>
    </source>
</reference>
<gene>
    <name evidence="3" type="ORF">LQG66_16510</name>
</gene>
<keyword evidence="2" id="KW-0732">Signal</keyword>
<evidence type="ECO:0000256" key="2">
    <source>
        <dbReference type="SAM" id="SignalP"/>
    </source>
</evidence>
<dbReference type="PANTHER" id="PTHR48098:SF3">
    <property type="entry name" value="IRON(III) ENTEROBACTIN ESTERASE"/>
    <property type="match status" value="1"/>
</dbReference>
<dbReference type="SUPFAM" id="SSF53474">
    <property type="entry name" value="alpha/beta-Hydrolases"/>
    <property type="match status" value="1"/>
</dbReference>
<evidence type="ECO:0000313" key="3">
    <source>
        <dbReference type="EMBL" id="UFZ07805.1"/>
    </source>
</evidence>
<dbReference type="Gene3D" id="3.40.50.1820">
    <property type="entry name" value="alpha/beta hydrolase"/>
    <property type="match status" value="1"/>
</dbReference>
<sequence>MKSALTVLATTWIAAASLPTVSLAQTPPGQTPQAQAPQAQSSQTPCVTQNMAVPPGANTTDKDKPFFIDTAGLDFSTKPPTRDPTNPNYPDATELPDGTLPPAGAEGNFIIGPTHAPAPETIAKEGVPKGTVISFTMSSRDSVIYNPGLIRDDVAGCTNSSIMITTTVPGDKSNMIVTTSHPGTWTRKIDVYVPPNTTAGTELPFIVLGDGGSAAWKDMNTVLDNLIQQRRVPPMVSIQIGNGGQDAQGAQRGREYDTVSETYTQFVQREVLPLVESRAGIKLTGNPEGRATMGLSSSGAAAFIMAWFNPDLYHRVLAYSPTMVNQQWPQNPGLRGGAWEFHSPWTGPASPNLTVKDGALVPSEPPGAPLIPRASAKPIRYWFEMGDQDLFYPNPTIPDGMHDWTLSAELMAKVLAEKGYHYQFLFVRNAKHVDRPTIAQTLPAALEWLWKDYPIP</sequence>
<keyword evidence="4" id="KW-1185">Reference proteome</keyword>
<dbReference type="RefSeq" id="WP_231327255.1">
    <property type="nucleotide sequence ID" value="NZ_CP088156.1"/>
</dbReference>
<dbReference type="InterPro" id="IPR029058">
    <property type="entry name" value="AB_hydrolase_fold"/>
</dbReference>